<keyword evidence="5" id="KW-0931">ER-Golgi transport</keyword>
<keyword evidence="5" id="KW-0256">Endoplasmic reticulum</keyword>
<gene>
    <name evidence="8" type="ORF">HYPBUDRAFT_210322</name>
</gene>
<dbReference type="InterPro" id="IPR039542">
    <property type="entry name" value="Erv_N"/>
</dbReference>
<evidence type="ECO:0000313" key="9">
    <source>
        <dbReference type="Proteomes" id="UP000095085"/>
    </source>
</evidence>
<name>A0A1E4RJD4_9ASCO</name>
<keyword evidence="9" id="KW-1185">Reference proteome</keyword>
<keyword evidence="5" id="KW-0333">Golgi apparatus</keyword>
<dbReference type="Pfam" id="PF13850">
    <property type="entry name" value="ERGIC_N"/>
    <property type="match status" value="1"/>
</dbReference>
<feature type="domain" description="Endoplasmic reticulum vesicle transporter N-terminal" evidence="7">
    <location>
        <begin position="8"/>
        <end position="95"/>
    </location>
</feature>
<comment type="similarity">
    <text evidence="5">Belongs to the ERGIC family.</text>
</comment>
<evidence type="ECO:0000256" key="5">
    <source>
        <dbReference type="RuleBase" id="RU369013"/>
    </source>
</evidence>
<dbReference type="OrthoDB" id="5541786at2759"/>
<dbReference type="GO" id="GO:0005789">
    <property type="term" value="C:endoplasmic reticulum membrane"/>
    <property type="evidence" value="ECO:0007669"/>
    <property type="project" value="UniProtKB-SubCell"/>
</dbReference>
<proteinExistence type="inferred from homology"/>
<dbReference type="GO" id="GO:0006888">
    <property type="term" value="P:endoplasmic reticulum to Golgi vesicle-mediated transport"/>
    <property type="evidence" value="ECO:0007669"/>
    <property type="project" value="UniProtKB-UniRule"/>
</dbReference>
<dbReference type="Pfam" id="PF07970">
    <property type="entry name" value="COPIIcoated_ERV"/>
    <property type="match status" value="1"/>
</dbReference>
<accession>A0A1E4RJD4</accession>
<dbReference type="EMBL" id="KV454541">
    <property type="protein sequence ID" value="ODV67340.1"/>
    <property type="molecule type" value="Genomic_DNA"/>
</dbReference>
<dbReference type="InterPro" id="IPR012936">
    <property type="entry name" value="Erv_C"/>
</dbReference>
<dbReference type="GO" id="GO:0042802">
    <property type="term" value="F:identical protein binding"/>
    <property type="evidence" value="ECO:0007669"/>
    <property type="project" value="EnsemblFungi"/>
</dbReference>
<dbReference type="GO" id="GO:0061852">
    <property type="term" value="C:retrograde transporter complex, Golgi to ER"/>
    <property type="evidence" value="ECO:0007669"/>
    <property type="project" value="EnsemblFungi"/>
</dbReference>
<feature type="domain" description="Endoplasmic reticulum vesicle transporter C-terminal" evidence="6">
    <location>
        <begin position="153"/>
        <end position="312"/>
    </location>
</feature>
<organism evidence="8 9">
    <name type="scientific">Hyphopichia burtonii NRRL Y-1933</name>
    <dbReference type="NCBI Taxonomy" id="984485"/>
    <lineage>
        <taxon>Eukaryota</taxon>
        <taxon>Fungi</taxon>
        <taxon>Dikarya</taxon>
        <taxon>Ascomycota</taxon>
        <taxon>Saccharomycotina</taxon>
        <taxon>Pichiomycetes</taxon>
        <taxon>Debaryomycetaceae</taxon>
        <taxon>Hyphopichia</taxon>
    </lineage>
</organism>
<dbReference type="AlphaFoldDB" id="A0A1E4RJD4"/>
<sequence length="344" mass="39305">MDSFSKKVRTFDAFPKIDSEHTVQSKRGGLSTLLTGFCALLILWVEVGGYLGGYVDHQFKIDDQVNTDMSINLDMLVAMPCEFLHTNVMDITDDRFLAAELLNFQGTDFILPEGFQINKHNDAHDTPDLDEIMQETLRAEFRVSGARIHEDAPACHIFGSIPVNQVSGDFRITGKGFGYRDRLIVPFQALNFSHVIKEFSYGDFYPFINNPLDFTGRTTEEKLQAFKYYSKVVPTMYERLGIEIDTNQYSLSEQHRVYKTDPRGRPQGVPGIYFHYDFEPVKLIISEKRIPFLQFVARLGTILGGIIILAGYLYRMSEKLIKILYGKKYAERDTEKKKGGLLDS</sequence>
<evidence type="ECO:0000313" key="8">
    <source>
        <dbReference type="EMBL" id="ODV67340.1"/>
    </source>
</evidence>
<evidence type="ECO:0000259" key="7">
    <source>
        <dbReference type="Pfam" id="PF13850"/>
    </source>
</evidence>
<evidence type="ECO:0000256" key="1">
    <source>
        <dbReference type="ARBA" id="ARBA00004370"/>
    </source>
</evidence>
<dbReference type="InterPro" id="IPR045888">
    <property type="entry name" value="Erv"/>
</dbReference>
<feature type="transmembrane region" description="Helical" evidence="5">
    <location>
        <begin position="292"/>
        <end position="314"/>
    </location>
</feature>
<keyword evidence="5" id="KW-0813">Transport</keyword>
<dbReference type="Proteomes" id="UP000095085">
    <property type="component" value="Unassembled WGS sequence"/>
</dbReference>
<comment type="function">
    <text evidence="5">Plays a role in transport between endoplasmic reticulum and Golgi.</text>
</comment>
<evidence type="ECO:0000259" key="6">
    <source>
        <dbReference type="Pfam" id="PF07970"/>
    </source>
</evidence>
<dbReference type="GO" id="GO:0030134">
    <property type="term" value="C:COPII-coated ER to Golgi transport vesicle"/>
    <property type="evidence" value="ECO:0007669"/>
    <property type="project" value="EnsemblFungi"/>
</dbReference>
<feature type="transmembrane region" description="Helical" evidence="5">
    <location>
        <begin position="33"/>
        <end position="55"/>
    </location>
</feature>
<evidence type="ECO:0000256" key="3">
    <source>
        <dbReference type="ARBA" id="ARBA00022989"/>
    </source>
</evidence>
<dbReference type="GO" id="GO:0006890">
    <property type="term" value="P:retrograde vesicle-mediated transport, Golgi to endoplasmic reticulum"/>
    <property type="evidence" value="ECO:0007669"/>
    <property type="project" value="EnsemblFungi"/>
</dbReference>
<dbReference type="RefSeq" id="XP_020076407.1">
    <property type="nucleotide sequence ID" value="XM_020223065.1"/>
</dbReference>
<evidence type="ECO:0000256" key="4">
    <source>
        <dbReference type="ARBA" id="ARBA00023136"/>
    </source>
</evidence>
<comment type="subcellular location">
    <subcellularLocation>
        <location evidence="5">Endoplasmic reticulum membrane</location>
        <topology evidence="5">Multi-pass membrane protein</topology>
    </subcellularLocation>
    <subcellularLocation>
        <location evidence="5">Endoplasmic reticulum-Golgi intermediate compartment membrane</location>
        <topology evidence="5">Multi-pass membrane protein</topology>
    </subcellularLocation>
    <subcellularLocation>
        <location evidence="5">Golgi apparatus membrane</location>
        <topology evidence="5">Multi-pass membrane protein</topology>
    </subcellularLocation>
    <subcellularLocation>
        <location evidence="1">Membrane</location>
    </subcellularLocation>
</comment>
<keyword evidence="4 5" id="KW-0472">Membrane</keyword>
<dbReference type="PANTHER" id="PTHR10984">
    <property type="entry name" value="ENDOPLASMIC RETICULUM-GOLGI INTERMEDIATE COMPARTMENT PROTEIN"/>
    <property type="match status" value="1"/>
</dbReference>
<protein>
    <recommendedName>
        <fullName evidence="5">Endoplasmic reticulum-Golgi intermediate compartment protein</fullName>
    </recommendedName>
</protein>
<dbReference type="STRING" id="984485.A0A1E4RJD4"/>
<dbReference type="GeneID" id="30997614"/>
<dbReference type="GO" id="GO:0000139">
    <property type="term" value="C:Golgi membrane"/>
    <property type="evidence" value="ECO:0007669"/>
    <property type="project" value="UniProtKB-SubCell"/>
</dbReference>
<reference evidence="9" key="1">
    <citation type="submission" date="2016-05" db="EMBL/GenBank/DDBJ databases">
        <title>Comparative genomics of biotechnologically important yeasts.</title>
        <authorList>
            <consortium name="DOE Joint Genome Institute"/>
            <person name="Riley R."/>
            <person name="Haridas S."/>
            <person name="Wolfe K.H."/>
            <person name="Lopes M.R."/>
            <person name="Hittinger C.T."/>
            <person name="Goker M."/>
            <person name="Salamov A."/>
            <person name="Wisecaver J."/>
            <person name="Long T.M."/>
            <person name="Aerts A.L."/>
            <person name="Barry K."/>
            <person name="Choi C."/>
            <person name="Clum A."/>
            <person name="Coughlan A.Y."/>
            <person name="Deshpande S."/>
            <person name="Douglass A.P."/>
            <person name="Hanson S.J."/>
            <person name="Klenk H.-P."/>
            <person name="Labutti K."/>
            <person name="Lapidus A."/>
            <person name="Lindquist E."/>
            <person name="Lipzen A."/>
            <person name="Meier-Kolthoff J.P."/>
            <person name="Ohm R.A."/>
            <person name="Otillar R.P."/>
            <person name="Pangilinan J."/>
            <person name="Peng Y."/>
            <person name="Rokas A."/>
            <person name="Rosa C.A."/>
            <person name="Scheuner C."/>
            <person name="Sibirny A.A."/>
            <person name="Slot J.C."/>
            <person name="Stielow J.B."/>
            <person name="Sun H."/>
            <person name="Kurtzman C.P."/>
            <person name="Blackwell M."/>
            <person name="Grigoriev I.V."/>
            <person name="Jeffries T.W."/>
        </authorList>
    </citation>
    <scope>NUCLEOTIDE SEQUENCE [LARGE SCALE GENOMIC DNA]</scope>
    <source>
        <strain evidence="9">NRRL Y-1933</strain>
    </source>
</reference>
<evidence type="ECO:0000256" key="2">
    <source>
        <dbReference type="ARBA" id="ARBA00022692"/>
    </source>
</evidence>
<keyword evidence="3 5" id="KW-1133">Transmembrane helix</keyword>
<keyword evidence="2 5" id="KW-0812">Transmembrane</keyword>
<dbReference type="GO" id="GO:0033116">
    <property type="term" value="C:endoplasmic reticulum-Golgi intermediate compartment membrane"/>
    <property type="evidence" value="ECO:0007669"/>
    <property type="project" value="UniProtKB-SubCell"/>
</dbReference>
<dbReference type="PANTHER" id="PTHR10984:SF81">
    <property type="entry name" value="ER-DERIVED VESICLES PROTEIN ERV41"/>
    <property type="match status" value="1"/>
</dbReference>